<dbReference type="CDD" id="cd00082">
    <property type="entry name" value="HisKA"/>
    <property type="match status" value="1"/>
</dbReference>
<dbReference type="GO" id="GO:0008237">
    <property type="term" value="F:metallopeptidase activity"/>
    <property type="evidence" value="ECO:0007669"/>
    <property type="project" value="UniProtKB-KW"/>
</dbReference>
<reference evidence="8 9" key="1">
    <citation type="submission" date="2024-02" db="EMBL/GenBank/DDBJ databases">
        <title>Expansion and revision of Xanthobacter and proposal of Roseixanthobacter gen. nov.</title>
        <authorList>
            <person name="Soltysiak M.P.M."/>
            <person name="Jalihal A."/>
            <person name="Ory A."/>
            <person name="Chrisophersen C."/>
            <person name="Lee A.D."/>
            <person name="Boulton J."/>
            <person name="Springer M."/>
        </authorList>
    </citation>
    <scope>NUCLEOTIDE SEQUENCE [LARGE SCALE GENOMIC DNA]</scope>
    <source>
        <strain evidence="8 9">CB5</strain>
    </source>
</reference>
<dbReference type="SUPFAM" id="SSF55874">
    <property type="entry name" value="ATPase domain of HSP90 chaperone/DNA topoisomerase II/histidine kinase"/>
    <property type="match status" value="1"/>
</dbReference>
<organism evidence="8 9">
    <name type="scientific">Xanthobacter aminoxidans</name>
    <dbReference type="NCBI Taxonomy" id="186280"/>
    <lineage>
        <taxon>Bacteria</taxon>
        <taxon>Pseudomonadati</taxon>
        <taxon>Pseudomonadota</taxon>
        <taxon>Alphaproteobacteria</taxon>
        <taxon>Hyphomicrobiales</taxon>
        <taxon>Xanthobacteraceae</taxon>
        <taxon>Xanthobacter</taxon>
    </lineage>
</organism>
<keyword evidence="6" id="KW-1133">Transmembrane helix</keyword>
<dbReference type="EMBL" id="JBAFUR010000002">
    <property type="protein sequence ID" value="MFG1252835.1"/>
    <property type="molecule type" value="Genomic_DNA"/>
</dbReference>
<dbReference type="SMART" id="SM00387">
    <property type="entry name" value="HATPase_c"/>
    <property type="match status" value="1"/>
</dbReference>
<dbReference type="InterPro" id="IPR003594">
    <property type="entry name" value="HATPase_dom"/>
</dbReference>
<dbReference type="PANTHER" id="PTHR43047">
    <property type="entry name" value="TWO-COMPONENT HISTIDINE PROTEIN KINASE"/>
    <property type="match status" value="1"/>
</dbReference>
<dbReference type="EC" id="2.7.13.3" evidence="2"/>
<dbReference type="Pfam" id="PF02518">
    <property type="entry name" value="HATPase_c"/>
    <property type="match status" value="1"/>
</dbReference>
<keyword evidence="5 8" id="KW-0418">Kinase</keyword>
<dbReference type="InterPro" id="IPR036097">
    <property type="entry name" value="HisK_dim/P_sf"/>
</dbReference>
<dbReference type="GO" id="GO:0016301">
    <property type="term" value="F:kinase activity"/>
    <property type="evidence" value="ECO:0007669"/>
    <property type="project" value="UniProtKB-KW"/>
</dbReference>
<feature type="transmembrane region" description="Helical" evidence="6">
    <location>
        <begin position="35"/>
        <end position="56"/>
    </location>
</feature>
<dbReference type="SUPFAM" id="SSF47384">
    <property type="entry name" value="Homodimeric domain of signal transducing histidine kinase"/>
    <property type="match status" value="1"/>
</dbReference>
<accession>A0ABW6ZG84</accession>
<keyword evidence="8" id="KW-0645">Protease</keyword>
<dbReference type="PRINTS" id="PR00344">
    <property type="entry name" value="BCTRLSENSOR"/>
</dbReference>
<dbReference type="InterPro" id="IPR004358">
    <property type="entry name" value="Sig_transdc_His_kin-like_C"/>
</dbReference>
<comment type="catalytic activity">
    <reaction evidence="1">
        <text>ATP + protein L-histidine = ADP + protein N-phospho-L-histidine.</text>
        <dbReference type="EC" id="2.7.13.3"/>
    </reaction>
</comment>
<evidence type="ECO:0000256" key="5">
    <source>
        <dbReference type="ARBA" id="ARBA00022777"/>
    </source>
</evidence>
<dbReference type="InterPro" id="IPR005467">
    <property type="entry name" value="His_kinase_dom"/>
</dbReference>
<dbReference type="InterPro" id="IPR036890">
    <property type="entry name" value="HATPase_C_sf"/>
</dbReference>
<sequence length="493" mass="50958">MAHVFGDAAAGARPLPTRDGGDREALPRLAGLGRLTGAVLSGLGLLGLGSGGLVLLAEVSGLATGGLLNATTLLASGFVCAALAAVAGGLARAATKASAAPPSDMLLVTCHGPRGEVVRVERQGGPFATSPASALEGMALFERVLVADRPAFLSAVEAASRGRAATLELRLRCDAAGDGAPAFLTAEVRCRAMRGGMVRVSWRAPWQQAQTEQMKAERQKADAAARARVEAEAANAAKSRFLAAMSHELRTPLNAILGFSELLATPTGAPLDDARKADYARIIHESGQHLLGLVNDILDLSRVEAGAYVLEREAVDVGALVAGCAEMVALDAERTGVSVKTKVPTRLPLLDADKRALRQIVLNLLSNAVKFTPAGGRVQVGVRMQGDELIIRVRDTGPGMRPEDVARLGEPFFQAGDCIQKARGSGLGIAVVKGLVKLHDGDVRVESALGRGTSVSVSLPVAAAIEAPGYGQGQGVVAPFPARTEDTRAKRTA</sequence>
<dbReference type="SMART" id="SM00388">
    <property type="entry name" value="HisKA"/>
    <property type="match status" value="1"/>
</dbReference>
<dbReference type="Gene3D" id="1.10.287.130">
    <property type="match status" value="1"/>
</dbReference>
<gene>
    <name evidence="8" type="ORF">V5F30_11520</name>
</gene>
<evidence type="ECO:0000313" key="8">
    <source>
        <dbReference type="EMBL" id="MFG1252835.1"/>
    </source>
</evidence>
<evidence type="ECO:0000256" key="2">
    <source>
        <dbReference type="ARBA" id="ARBA00012438"/>
    </source>
</evidence>
<protein>
    <recommendedName>
        <fullName evidence="2">histidine kinase</fullName>
        <ecNumber evidence="2">2.7.13.3</ecNumber>
    </recommendedName>
</protein>
<dbReference type="Proteomes" id="UP001604043">
    <property type="component" value="Unassembled WGS sequence"/>
</dbReference>
<evidence type="ECO:0000256" key="6">
    <source>
        <dbReference type="SAM" id="Phobius"/>
    </source>
</evidence>
<proteinExistence type="predicted"/>
<dbReference type="PANTHER" id="PTHR43047:SF72">
    <property type="entry name" value="OSMOSENSING HISTIDINE PROTEIN KINASE SLN1"/>
    <property type="match status" value="1"/>
</dbReference>
<evidence type="ECO:0000256" key="3">
    <source>
        <dbReference type="ARBA" id="ARBA00022553"/>
    </source>
</evidence>
<evidence type="ECO:0000313" key="9">
    <source>
        <dbReference type="Proteomes" id="UP001604043"/>
    </source>
</evidence>
<keyword evidence="9" id="KW-1185">Reference proteome</keyword>
<keyword evidence="8" id="KW-0378">Hydrolase</keyword>
<keyword evidence="6" id="KW-0472">Membrane</keyword>
<dbReference type="Gene3D" id="3.30.565.10">
    <property type="entry name" value="Histidine kinase-like ATPase, C-terminal domain"/>
    <property type="match status" value="1"/>
</dbReference>
<evidence type="ECO:0000259" key="7">
    <source>
        <dbReference type="PROSITE" id="PS50109"/>
    </source>
</evidence>
<evidence type="ECO:0000256" key="4">
    <source>
        <dbReference type="ARBA" id="ARBA00022679"/>
    </source>
</evidence>
<keyword evidence="3" id="KW-0597">Phosphoprotein</keyword>
<keyword evidence="6" id="KW-0812">Transmembrane</keyword>
<dbReference type="Pfam" id="PF00512">
    <property type="entry name" value="HisKA"/>
    <property type="match status" value="1"/>
</dbReference>
<dbReference type="CDD" id="cd16922">
    <property type="entry name" value="HATPase_EvgS-ArcB-TorS-like"/>
    <property type="match status" value="1"/>
</dbReference>
<comment type="caution">
    <text evidence="8">The sequence shown here is derived from an EMBL/GenBank/DDBJ whole genome shotgun (WGS) entry which is preliminary data.</text>
</comment>
<dbReference type="RefSeq" id="WP_394007635.1">
    <property type="nucleotide sequence ID" value="NZ_JBAFUR010000002.1"/>
</dbReference>
<feature type="transmembrane region" description="Helical" evidence="6">
    <location>
        <begin position="68"/>
        <end position="91"/>
    </location>
</feature>
<name>A0ABW6ZG84_9HYPH</name>
<dbReference type="InterPro" id="IPR003661">
    <property type="entry name" value="HisK_dim/P_dom"/>
</dbReference>
<dbReference type="PROSITE" id="PS50109">
    <property type="entry name" value="HIS_KIN"/>
    <property type="match status" value="1"/>
</dbReference>
<keyword evidence="8" id="KW-0482">Metalloprotease</keyword>
<keyword evidence="4" id="KW-0808">Transferase</keyword>
<feature type="domain" description="Histidine kinase" evidence="7">
    <location>
        <begin position="244"/>
        <end position="463"/>
    </location>
</feature>
<evidence type="ECO:0000256" key="1">
    <source>
        <dbReference type="ARBA" id="ARBA00000085"/>
    </source>
</evidence>